<dbReference type="EMBL" id="CAXIEN010000102">
    <property type="protein sequence ID" value="CAL1277508.1"/>
    <property type="molecule type" value="Genomic_DNA"/>
</dbReference>
<comment type="caution">
    <text evidence="8">The sequence shown here is derived from an EMBL/GenBank/DDBJ whole genome shotgun (WGS) entry which is preliminary data.</text>
</comment>
<dbReference type="InterPro" id="IPR026749">
    <property type="entry name" value="Tmem135"/>
</dbReference>
<evidence type="ECO:0000256" key="5">
    <source>
        <dbReference type="ARBA" id="ARBA00023136"/>
    </source>
</evidence>
<feature type="transmembrane region" description="Helical" evidence="6">
    <location>
        <begin position="30"/>
        <end position="56"/>
    </location>
</feature>
<comment type="similarity">
    <text evidence="2">Belongs to the TMEM135 family.</text>
</comment>
<gene>
    <name evidence="8" type="ORF">LARSCL_LOCUS9262</name>
</gene>
<dbReference type="Proteomes" id="UP001497382">
    <property type="component" value="Unassembled WGS sequence"/>
</dbReference>
<dbReference type="Pfam" id="PF15982">
    <property type="entry name" value="TMEM135_C_rich"/>
    <property type="match status" value="1"/>
</dbReference>
<dbReference type="GO" id="GO:0012505">
    <property type="term" value="C:endomembrane system"/>
    <property type="evidence" value="ECO:0007669"/>
    <property type="project" value="UniProtKB-SubCell"/>
</dbReference>
<keyword evidence="3 6" id="KW-0812">Transmembrane</keyword>
<reference evidence="8 9" key="1">
    <citation type="submission" date="2024-04" db="EMBL/GenBank/DDBJ databases">
        <authorList>
            <person name="Rising A."/>
            <person name="Reimegard J."/>
            <person name="Sonavane S."/>
            <person name="Akerstrom W."/>
            <person name="Nylinder S."/>
            <person name="Hedman E."/>
            <person name="Kallberg Y."/>
        </authorList>
    </citation>
    <scope>NUCLEOTIDE SEQUENCE [LARGE SCALE GENOMIC DNA]</scope>
</reference>
<accession>A0AAV2A0L7</accession>
<sequence length="439" mass="49527">MAVHSKIAELYSLHNCHEVLHPWQPDCNTAALTLGASFFLEGLRIYIPLFVISLFLRGKLSLDTCMNTLTNIFTSSAFLGFHGVGIMLFSCLLRKILGRFYFWTFCYTSTFITSFLALLFERTNRRLPLALYTANVATDTILRMAADRGIVKPVPNAEVYLFSILMSIHLFIAKKYGYSEDIVSIIFRFILGDNEAIQYAKSNQKKNLLSSGKNSVLETAVLCGMRLKEEEETSFLQRICSTMKHFSCPHDYSCLLYCLQGFSRPLLIGFLTLTASRCFSFRKKLISGPSLLLTLVAEKRNLSLGLFLGGFGATFRILSCLLRWFFDKDHSSFTIPAALLGGLFMKFYPSSTISLYLMWKTLEKGYLMGIEKGALPHVKCFTPLLYSASSALLCHIGVFEPHNLKPSFLMFLSKLSDNRINKFNKHVLDAQSSTMFSGS</sequence>
<feature type="transmembrane region" description="Helical" evidence="6">
    <location>
        <begin position="304"/>
        <end position="326"/>
    </location>
</feature>
<organism evidence="8 9">
    <name type="scientific">Larinioides sclopetarius</name>
    <dbReference type="NCBI Taxonomy" id="280406"/>
    <lineage>
        <taxon>Eukaryota</taxon>
        <taxon>Metazoa</taxon>
        <taxon>Ecdysozoa</taxon>
        <taxon>Arthropoda</taxon>
        <taxon>Chelicerata</taxon>
        <taxon>Arachnida</taxon>
        <taxon>Araneae</taxon>
        <taxon>Araneomorphae</taxon>
        <taxon>Entelegynae</taxon>
        <taxon>Araneoidea</taxon>
        <taxon>Araneidae</taxon>
        <taxon>Larinioides</taxon>
    </lineage>
</organism>
<comment type="subcellular location">
    <subcellularLocation>
        <location evidence="1">Endomembrane system</location>
        <topology evidence="1">Multi-pass membrane protein</topology>
    </subcellularLocation>
</comment>
<dbReference type="AlphaFoldDB" id="A0AAV2A0L7"/>
<evidence type="ECO:0000259" key="7">
    <source>
        <dbReference type="Pfam" id="PF15982"/>
    </source>
</evidence>
<feature type="domain" description="Transmembrane protein 135 N-terminal" evidence="7">
    <location>
        <begin position="14"/>
        <end position="145"/>
    </location>
</feature>
<keyword evidence="5 6" id="KW-0472">Membrane</keyword>
<dbReference type="PANTHER" id="PTHR12459">
    <property type="entry name" value="TRANSMEMBRANE PROTEIN 135-RELATED"/>
    <property type="match status" value="1"/>
</dbReference>
<evidence type="ECO:0000256" key="4">
    <source>
        <dbReference type="ARBA" id="ARBA00022989"/>
    </source>
</evidence>
<evidence type="ECO:0000313" key="9">
    <source>
        <dbReference type="Proteomes" id="UP001497382"/>
    </source>
</evidence>
<dbReference type="InterPro" id="IPR031926">
    <property type="entry name" value="TMEM135_N"/>
</dbReference>
<feature type="transmembrane region" description="Helical" evidence="6">
    <location>
        <begin position="338"/>
        <end position="359"/>
    </location>
</feature>
<name>A0AAV2A0L7_9ARAC</name>
<evidence type="ECO:0000313" key="8">
    <source>
        <dbReference type="EMBL" id="CAL1277508.1"/>
    </source>
</evidence>
<evidence type="ECO:0000256" key="3">
    <source>
        <dbReference type="ARBA" id="ARBA00022692"/>
    </source>
</evidence>
<proteinExistence type="inferred from homology"/>
<feature type="transmembrane region" description="Helical" evidence="6">
    <location>
        <begin position="68"/>
        <end position="88"/>
    </location>
</feature>
<evidence type="ECO:0000256" key="2">
    <source>
        <dbReference type="ARBA" id="ARBA00008924"/>
    </source>
</evidence>
<feature type="transmembrane region" description="Helical" evidence="6">
    <location>
        <begin position="100"/>
        <end position="120"/>
    </location>
</feature>
<keyword evidence="9" id="KW-1185">Reference proteome</keyword>
<dbReference type="PANTHER" id="PTHR12459:SF15">
    <property type="entry name" value="TRANSMEMBRANE PROTEIN 135"/>
    <property type="match status" value="1"/>
</dbReference>
<evidence type="ECO:0000256" key="1">
    <source>
        <dbReference type="ARBA" id="ARBA00004127"/>
    </source>
</evidence>
<evidence type="ECO:0000256" key="6">
    <source>
        <dbReference type="SAM" id="Phobius"/>
    </source>
</evidence>
<keyword evidence="4 6" id="KW-1133">Transmembrane helix</keyword>
<protein>
    <recommendedName>
        <fullName evidence="7">Transmembrane protein 135 N-terminal domain-containing protein</fullName>
    </recommendedName>
</protein>